<dbReference type="KEGG" id="ptm:GSPATT00007592001"/>
<keyword evidence="2" id="KW-1185">Reference proteome</keyword>
<dbReference type="InParanoid" id="A0CH85"/>
<proteinExistence type="predicted"/>
<dbReference type="HOGENOM" id="CLU_1091770_0_0_1"/>
<dbReference type="EMBL" id="CT868074">
    <property type="protein sequence ID" value="CAK70152.1"/>
    <property type="molecule type" value="Genomic_DNA"/>
</dbReference>
<dbReference type="RefSeq" id="XP_001437549.1">
    <property type="nucleotide sequence ID" value="XM_001437512.1"/>
</dbReference>
<gene>
    <name evidence="1" type="ORF">GSPATT00007592001</name>
</gene>
<dbReference type="Proteomes" id="UP000000600">
    <property type="component" value="Unassembled WGS sequence"/>
</dbReference>
<dbReference type="AlphaFoldDB" id="A0CH85"/>
<name>A0CH85_PARTE</name>
<accession>A0CH85</accession>
<evidence type="ECO:0000313" key="1">
    <source>
        <dbReference type="EMBL" id="CAK70152.1"/>
    </source>
</evidence>
<sequence>MATGGQILRYNGGTCYAMCQDVFSWYNPSIQICWKGCDYATGRKQKTCAKDIQLKRCGQKKENQIIWKTQEFMLICSQKTLEIFIEHVWLEFVDKNIESQQQNIKQYIAVSQDKQFLMLSFQSLNSKDSLDEFLPMFHNKDNKKAILNQQEQSVIKYLRQLGVIMKTDPLKKQQEHYQQQLFMTLIRQIKIVQVLVSQPDNDDQDVVNILSPNDVSLLKQNVNELCTFNNKIILNKKRVKLEQERKHSFEDFDFQ</sequence>
<evidence type="ECO:0000313" key="2">
    <source>
        <dbReference type="Proteomes" id="UP000000600"/>
    </source>
</evidence>
<protein>
    <submittedName>
        <fullName evidence="1">Uncharacterized protein</fullName>
    </submittedName>
</protein>
<organism evidence="1 2">
    <name type="scientific">Paramecium tetraurelia</name>
    <dbReference type="NCBI Taxonomy" id="5888"/>
    <lineage>
        <taxon>Eukaryota</taxon>
        <taxon>Sar</taxon>
        <taxon>Alveolata</taxon>
        <taxon>Ciliophora</taxon>
        <taxon>Intramacronucleata</taxon>
        <taxon>Oligohymenophorea</taxon>
        <taxon>Peniculida</taxon>
        <taxon>Parameciidae</taxon>
        <taxon>Paramecium</taxon>
    </lineage>
</organism>
<dbReference type="GeneID" id="5023334"/>
<reference evidence="1 2" key="1">
    <citation type="journal article" date="2006" name="Nature">
        <title>Global trends of whole-genome duplications revealed by the ciliate Paramecium tetraurelia.</title>
        <authorList>
            <consortium name="Genoscope"/>
            <person name="Aury J.-M."/>
            <person name="Jaillon O."/>
            <person name="Duret L."/>
            <person name="Noel B."/>
            <person name="Jubin C."/>
            <person name="Porcel B.M."/>
            <person name="Segurens B."/>
            <person name="Daubin V."/>
            <person name="Anthouard V."/>
            <person name="Aiach N."/>
            <person name="Arnaiz O."/>
            <person name="Billaut A."/>
            <person name="Beisson J."/>
            <person name="Blanc I."/>
            <person name="Bouhouche K."/>
            <person name="Camara F."/>
            <person name="Duharcourt S."/>
            <person name="Guigo R."/>
            <person name="Gogendeau D."/>
            <person name="Katinka M."/>
            <person name="Keller A.-M."/>
            <person name="Kissmehl R."/>
            <person name="Klotz C."/>
            <person name="Koll F."/>
            <person name="Le Moue A."/>
            <person name="Lepere C."/>
            <person name="Malinsky S."/>
            <person name="Nowacki M."/>
            <person name="Nowak J.K."/>
            <person name="Plattner H."/>
            <person name="Poulain J."/>
            <person name="Ruiz F."/>
            <person name="Serrano V."/>
            <person name="Zagulski M."/>
            <person name="Dessen P."/>
            <person name="Betermier M."/>
            <person name="Weissenbach J."/>
            <person name="Scarpelli C."/>
            <person name="Schachter V."/>
            <person name="Sperling L."/>
            <person name="Meyer E."/>
            <person name="Cohen J."/>
            <person name="Wincker P."/>
        </authorList>
    </citation>
    <scope>NUCLEOTIDE SEQUENCE [LARGE SCALE GENOMIC DNA]</scope>
    <source>
        <strain evidence="1 2">Stock d4-2</strain>
    </source>
</reference>